<organism evidence="2">
    <name type="scientific">Caenorhabditis remanei</name>
    <name type="common">Caenorhabditis vulgaris</name>
    <dbReference type="NCBI Taxonomy" id="31234"/>
    <lineage>
        <taxon>Eukaryota</taxon>
        <taxon>Metazoa</taxon>
        <taxon>Ecdysozoa</taxon>
        <taxon>Nematoda</taxon>
        <taxon>Chromadorea</taxon>
        <taxon>Rhabditida</taxon>
        <taxon>Rhabditina</taxon>
        <taxon>Rhabditomorpha</taxon>
        <taxon>Rhabditoidea</taxon>
        <taxon>Rhabditidae</taxon>
        <taxon>Peloderinae</taxon>
        <taxon>Caenorhabditis</taxon>
    </lineage>
</organism>
<dbReference type="Proteomes" id="UP000008281">
    <property type="component" value="Unassembled WGS sequence"/>
</dbReference>
<reference evidence="1" key="1">
    <citation type="submission" date="2007-07" db="EMBL/GenBank/DDBJ databases">
        <title>PCAP assembly of the Caenorhabditis remanei genome.</title>
        <authorList>
            <consortium name="The Caenorhabditis remanei Sequencing Consortium"/>
            <person name="Wilson R.K."/>
        </authorList>
    </citation>
    <scope>NUCLEOTIDE SEQUENCE [LARGE SCALE GENOMIC DNA]</scope>
    <source>
        <strain evidence="1">PB4641</strain>
    </source>
</reference>
<sequence>MSDDETDENVNSEVIGEVAANDEWLAAGEDTLPADDDWLAVIVLLSCCHTGGKLETHHNVGMEGDLFLEGFQVQASENGKSNFKLIDDDSLILVSLTRSKHFTTIFGNDQFLRSIPRWKSILELILA</sequence>
<keyword evidence="2" id="KW-1185">Reference proteome</keyword>
<gene>
    <name evidence="1" type="ORF">CRE_27749</name>
</gene>
<proteinExistence type="predicted"/>
<dbReference type="InParanoid" id="E3MXQ8"/>
<accession>E3MXQ8</accession>
<dbReference type="STRING" id="31234.E3MXQ8"/>
<dbReference type="EMBL" id="DS268492">
    <property type="protein sequence ID" value="EFP11682.1"/>
    <property type="molecule type" value="Genomic_DNA"/>
</dbReference>
<evidence type="ECO:0000313" key="2">
    <source>
        <dbReference type="Proteomes" id="UP000008281"/>
    </source>
</evidence>
<protein>
    <submittedName>
        <fullName evidence="1">Uncharacterized protein</fullName>
    </submittedName>
</protein>
<dbReference type="HOGENOM" id="CLU_1972554_0_0_1"/>
<dbReference type="AlphaFoldDB" id="E3MXQ8"/>
<name>E3MXQ8_CAERE</name>
<evidence type="ECO:0000313" key="1">
    <source>
        <dbReference type="EMBL" id="EFP11682.1"/>
    </source>
</evidence>
<dbReference type="Gene3D" id="3.40.50.300">
    <property type="entry name" value="P-loop containing nucleotide triphosphate hydrolases"/>
    <property type="match status" value="1"/>
</dbReference>
<dbReference type="InterPro" id="IPR027417">
    <property type="entry name" value="P-loop_NTPase"/>
</dbReference>